<dbReference type="InterPro" id="IPR003675">
    <property type="entry name" value="Rce1/LyrA-like_dom"/>
</dbReference>
<dbReference type="GO" id="GO:0006508">
    <property type="term" value="P:proteolysis"/>
    <property type="evidence" value="ECO:0007669"/>
    <property type="project" value="UniProtKB-KW"/>
</dbReference>
<feature type="transmembrane region" description="Helical" evidence="1">
    <location>
        <begin position="227"/>
        <end position="244"/>
    </location>
</feature>
<feature type="transmembrane region" description="Helical" evidence="1">
    <location>
        <begin position="256"/>
        <end position="276"/>
    </location>
</feature>
<feature type="domain" description="CAAX prenyl protease 2/Lysostaphin resistance protein A-like" evidence="2">
    <location>
        <begin position="133"/>
        <end position="240"/>
    </location>
</feature>
<proteinExistence type="predicted"/>
<dbReference type="InterPro" id="IPR042150">
    <property type="entry name" value="MmRce1-like"/>
</dbReference>
<dbReference type="GO" id="GO:0008233">
    <property type="term" value="F:peptidase activity"/>
    <property type="evidence" value="ECO:0007669"/>
    <property type="project" value="UniProtKB-KW"/>
</dbReference>
<comment type="caution">
    <text evidence="3">The sequence shown here is derived from an EMBL/GenBank/DDBJ whole genome shotgun (WGS) entry which is preliminary data.</text>
</comment>
<feature type="transmembrane region" description="Helical" evidence="1">
    <location>
        <begin position="202"/>
        <end position="220"/>
    </location>
</feature>
<gene>
    <name evidence="3" type="ORF">J2782_004461</name>
</gene>
<organism evidence="3 4">
    <name type="scientific">Brucella pseudogrignonensis</name>
    <dbReference type="NCBI Taxonomy" id="419475"/>
    <lineage>
        <taxon>Bacteria</taxon>
        <taxon>Pseudomonadati</taxon>
        <taxon>Pseudomonadota</taxon>
        <taxon>Alphaproteobacteria</taxon>
        <taxon>Hyphomicrobiales</taxon>
        <taxon>Brucellaceae</taxon>
        <taxon>Brucella/Ochrobactrum group</taxon>
        <taxon>Brucella</taxon>
    </lineage>
</organism>
<feature type="transmembrane region" description="Helical" evidence="1">
    <location>
        <begin position="16"/>
        <end position="38"/>
    </location>
</feature>
<feature type="transmembrane region" description="Helical" evidence="1">
    <location>
        <begin position="90"/>
        <end position="115"/>
    </location>
</feature>
<protein>
    <submittedName>
        <fullName evidence="3">Membrane protease YdiL (CAAX protease family)</fullName>
    </submittedName>
</protein>
<keyword evidence="4" id="KW-1185">Reference proteome</keyword>
<keyword evidence="1" id="KW-0812">Transmembrane</keyword>
<name>A0ABU1MF90_9HYPH</name>
<feature type="transmembrane region" description="Helical" evidence="1">
    <location>
        <begin position="127"/>
        <end position="146"/>
    </location>
</feature>
<accession>A0ABU1MF90</accession>
<dbReference type="EMBL" id="JAVDQT010000014">
    <property type="protein sequence ID" value="MDR6434708.1"/>
    <property type="molecule type" value="Genomic_DNA"/>
</dbReference>
<keyword evidence="1" id="KW-0472">Membrane</keyword>
<dbReference type="RefSeq" id="WP_310016177.1">
    <property type="nucleotide sequence ID" value="NZ_JAVDQT010000014.1"/>
</dbReference>
<evidence type="ECO:0000313" key="3">
    <source>
        <dbReference type="EMBL" id="MDR6434708.1"/>
    </source>
</evidence>
<keyword evidence="3" id="KW-0645">Protease</keyword>
<evidence type="ECO:0000256" key="1">
    <source>
        <dbReference type="SAM" id="Phobius"/>
    </source>
</evidence>
<dbReference type="Proteomes" id="UP001184614">
    <property type="component" value="Unassembled WGS sequence"/>
</dbReference>
<sequence length="288" mass="33118">MDKDQIITIDQFKHPWLFFTLSTIAAWSAWIVAAWFSYSSIPSFLTMVLVSFFAGVGLLAPAIVTWAMLRQSTVLLSDFWIRLSIRWLQLRYILVGITIMMGSIVTAQFISLFFGYSIQQFSLSHSASFNAGILIGWVPLVLAPIVEEISWHGYGTDALRRRMSMLCTSIVFSIYWAIWHFPLAFIKGYYQANLVATGNIHALNFIISLFPFVIIMNWLYYRSGRSIWVAVVFHLSANIFNEIFQTHPDTKIIQTLLLIIITLALIAHDPDFFFGYKKFTRVKRKMAL</sequence>
<keyword evidence="3" id="KW-0378">Hydrolase</keyword>
<feature type="transmembrane region" description="Helical" evidence="1">
    <location>
        <begin position="44"/>
        <end position="69"/>
    </location>
</feature>
<dbReference type="PANTHER" id="PTHR35797">
    <property type="entry name" value="PROTEASE-RELATED"/>
    <property type="match status" value="1"/>
</dbReference>
<reference evidence="3 4" key="1">
    <citation type="submission" date="2023-07" db="EMBL/GenBank/DDBJ databases">
        <title>Sorghum-associated microbial communities from plants grown in Nebraska, USA.</title>
        <authorList>
            <person name="Schachtman D."/>
        </authorList>
    </citation>
    <scope>NUCLEOTIDE SEQUENCE [LARGE SCALE GENOMIC DNA]</scope>
    <source>
        <strain evidence="3 4">DS1730</strain>
    </source>
</reference>
<dbReference type="Pfam" id="PF02517">
    <property type="entry name" value="Rce1-like"/>
    <property type="match status" value="1"/>
</dbReference>
<evidence type="ECO:0000313" key="4">
    <source>
        <dbReference type="Proteomes" id="UP001184614"/>
    </source>
</evidence>
<feature type="transmembrane region" description="Helical" evidence="1">
    <location>
        <begin position="166"/>
        <end position="190"/>
    </location>
</feature>
<dbReference type="PANTHER" id="PTHR35797:SF1">
    <property type="entry name" value="PROTEASE"/>
    <property type="match status" value="1"/>
</dbReference>
<evidence type="ECO:0000259" key="2">
    <source>
        <dbReference type="Pfam" id="PF02517"/>
    </source>
</evidence>
<keyword evidence="1" id="KW-1133">Transmembrane helix</keyword>